<gene>
    <name evidence="1" type="ORF">TBCH5v1_2218</name>
</gene>
<evidence type="ECO:0000313" key="1">
    <source>
        <dbReference type="EMBL" id="ALM76117.1"/>
    </source>
</evidence>
<dbReference type="AlphaFoldDB" id="A0A0S1XE99"/>
<evidence type="ECO:0000313" key="2">
    <source>
        <dbReference type="Proteomes" id="UP000066042"/>
    </source>
</evidence>
<reference evidence="1 2" key="1">
    <citation type="journal article" date="2016" name="Genome Announc.">
        <title>Complete genome sequence of the hyperthermophilic and piezophilic archaeon Thermococcus barophilus Ch5, capable of growth at the expense of hydrogenogenesis from carbon monoxide and formate.</title>
        <authorList>
            <person name="Oger P."/>
            <person name="Sokolova T.G."/>
            <person name="Kozhevnikova D.A."/>
            <person name="Taranov E.A."/>
            <person name="Vannier P."/>
            <person name="Lee H.S."/>
            <person name="Kwon K.K."/>
            <person name="Kang S.G."/>
            <person name="Lee J.H."/>
            <person name="Bonch-Osmolovskaya E.A."/>
            <person name="Lebedinsky A.V."/>
        </authorList>
    </citation>
    <scope>NUCLEOTIDE SEQUENCE [LARGE SCALE GENOMIC DNA]</scope>
    <source>
        <strain evidence="2">Ch5</strain>
    </source>
</reference>
<dbReference type="EMBL" id="CP013050">
    <property type="protein sequence ID" value="ALM76117.1"/>
    <property type="molecule type" value="Genomic_DNA"/>
</dbReference>
<sequence length="98" mass="11475">MGYFAEMLKREFEELNVEEVYTTKLGNRDIEILEVSVYGTKFLAMFQSEEKKHGLYLWSLIITSANNTRTIQGMDKLDTLKMRIKENVRAIMEGMEKS</sequence>
<dbReference type="OMA" id="KFIAMFQ"/>
<organism evidence="1 2">
    <name type="scientific">Thermococcus barophilus</name>
    <dbReference type="NCBI Taxonomy" id="55802"/>
    <lineage>
        <taxon>Archaea</taxon>
        <taxon>Methanobacteriati</taxon>
        <taxon>Methanobacteriota</taxon>
        <taxon>Thermococci</taxon>
        <taxon>Thermococcales</taxon>
        <taxon>Thermococcaceae</taxon>
        <taxon>Thermococcus</taxon>
    </lineage>
</organism>
<proteinExistence type="predicted"/>
<protein>
    <submittedName>
        <fullName evidence="1">Uncharacterized protein</fullName>
    </submittedName>
</protein>
<dbReference type="Proteomes" id="UP000066042">
    <property type="component" value="Chromosome"/>
</dbReference>
<dbReference type="RefSeq" id="WP_013468174.1">
    <property type="nucleotide sequence ID" value="NZ_CP013050.1"/>
</dbReference>
<accession>A0A0S1XE99</accession>
<dbReference type="PATRIC" id="fig|55802.8.peg.2200"/>
<dbReference type="GeneID" id="26137439"/>
<name>A0A0S1XE99_THEBA</name>